<reference evidence="2 3" key="1">
    <citation type="submission" date="2017-08" db="EMBL/GenBank/DDBJ databases">
        <authorList>
            <person name="de Groot N.N."/>
        </authorList>
    </citation>
    <scope>NUCLEOTIDE SEQUENCE [LARGE SCALE GENOMIC DNA]</scope>
    <source>
        <strain evidence="2 3">USBA 78</strain>
    </source>
</reference>
<organism evidence="2 3">
    <name type="scientific">Thalassospira xiamenensis</name>
    <dbReference type="NCBI Taxonomy" id="220697"/>
    <lineage>
        <taxon>Bacteria</taxon>
        <taxon>Pseudomonadati</taxon>
        <taxon>Pseudomonadota</taxon>
        <taxon>Alphaproteobacteria</taxon>
        <taxon>Rhodospirillales</taxon>
        <taxon>Thalassospiraceae</taxon>
        <taxon>Thalassospira</taxon>
    </lineage>
</organism>
<name>A0A285TGX2_9PROT</name>
<evidence type="ECO:0000313" key="2">
    <source>
        <dbReference type="EMBL" id="SOC21399.1"/>
    </source>
</evidence>
<dbReference type="Pfam" id="PF00004">
    <property type="entry name" value="AAA"/>
    <property type="match status" value="1"/>
</dbReference>
<dbReference type="GO" id="GO:0005524">
    <property type="term" value="F:ATP binding"/>
    <property type="evidence" value="ECO:0007669"/>
    <property type="project" value="InterPro"/>
</dbReference>
<dbReference type="InterPro" id="IPR027417">
    <property type="entry name" value="P-loop_NTPase"/>
</dbReference>
<dbReference type="InterPro" id="IPR003959">
    <property type="entry name" value="ATPase_AAA_core"/>
</dbReference>
<protein>
    <submittedName>
        <fullName evidence="2">ATPase family associated with various cellular activities (AAA)</fullName>
    </submittedName>
</protein>
<dbReference type="PANTHER" id="PTHR46411">
    <property type="entry name" value="FAMILY ATPASE, PUTATIVE-RELATED"/>
    <property type="match status" value="1"/>
</dbReference>
<proteinExistence type="predicted"/>
<accession>A0A285TGX2</accession>
<evidence type="ECO:0000259" key="1">
    <source>
        <dbReference type="Pfam" id="PF00004"/>
    </source>
</evidence>
<dbReference type="AlphaFoldDB" id="A0A285TGX2"/>
<dbReference type="GO" id="GO:0016887">
    <property type="term" value="F:ATP hydrolysis activity"/>
    <property type="evidence" value="ECO:0007669"/>
    <property type="project" value="InterPro"/>
</dbReference>
<feature type="domain" description="ATPase AAA-type core" evidence="1">
    <location>
        <begin position="349"/>
        <end position="463"/>
    </location>
</feature>
<dbReference type="SUPFAM" id="SSF52540">
    <property type="entry name" value="P-loop containing nucleoside triphosphate hydrolases"/>
    <property type="match status" value="1"/>
</dbReference>
<dbReference type="PANTHER" id="PTHR46411:SF2">
    <property type="entry name" value="AAA+ ATPASE DOMAIN-CONTAINING PROTEIN"/>
    <property type="match status" value="1"/>
</dbReference>
<dbReference type="Gene3D" id="3.40.50.300">
    <property type="entry name" value="P-loop containing nucleotide triphosphate hydrolases"/>
    <property type="match status" value="1"/>
</dbReference>
<dbReference type="Proteomes" id="UP000219068">
    <property type="component" value="Unassembled WGS sequence"/>
</dbReference>
<evidence type="ECO:0000313" key="3">
    <source>
        <dbReference type="Proteomes" id="UP000219068"/>
    </source>
</evidence>
<dbReference type="RefSeq" id="WP_097052179.1">
    <property type="nucleotide sequence ID" value="NZ_OBMM01000003.1"/>
</dbReference>
<dbReference type="EMBL" id="OBMM01000003">
    <property type="protein sequence ID" value="SOC21399.1"/>
    <property type="molecule type" value="Genomic_DNA"/>
</dbReference>
<gene>
    <name evidence="2" type="ORF">SAMN05428964_103394</name>
</gene>
<sequence>MSIEITVDALLATHDQKLEPLRQNYCDYKPSHTITVSSYLLTESVLTDLRDACLSLNNTKLAQQASILLEVKKGADAETTSVPNFNVFAQLLKSYLAERKADGWVYIEAKDGRFYPFAVLSVKVIPARTMPKTSKHVALKLACIAPNTSSKEGAFERQTMTVDFYPIDVTRKKVGAILEQAGVYPETKALREAYDASMKSFKETFAPKFAEQMIATGRTWDAARRGQYCQTVSMSNRKAVQDTEFASVVLEPCYLEVHTDDVSPNQDPLMVEVPVHPVLRLYDLMTHEWFYMHCDYLEVYEYDESVREKLILPETHVQLLDVLTSDLSKKFRVDFIAGKATGTIVLSRGLSGLGKTLTAEVYSEIRRKALLKIHAGNLGTDPEKIVKSLRHYFDLSLRWELPVLLDEADVFVMQRGSNMQHNAVVAEFLRVLEYFEGTMFLTTNRSDEIDDAIVQRCAAIINYERPDPHQQRAIWKVMADQQNAVLDDGMLDQLLQSFPSIRPRDIRELLSLTLRMNSTTPDSPLTIEDFRKWAVFRAIDIEKLSGRAGN</sequence>